<dbReference type="PRINTS" id="PR01713">
    <property type="entry name" value="NUCEPIMERASE"/>
</dbReference>
<dbReference type="Gene3D" id="3.40.50.720">
    <property type="entry name" value="NAD(P)-binding Rossmann-like Domain"/>
    <property type="match status" value="1"/>
</dbReference>
<protein>
    <submittedName>
        <fullName evidence="2">NAD-dependent epimerase/dehydratase family protein</fullName>
    </submittedName>
</protein>
<dbReference type="InterPro" id="IPR050177">
    <property type="entry name" value="Lipid_A_modif_metabolic_enz"/>
</dbReference>
<reference evidence="2 3" key="1">
    <citation type="journal article" date="2019" name="Int. J. Syst. Evol. Microbiol.">
        <title>The Global Catalogue of Microorganisms (GCM) 10K type strain sequencing project: providing services to taxonomists for standard genome sequencing and annotation.</title>
        <authorList>
            <consortium name="The Broad Institute Genomics Platform"/>
            <consortium name="The Broad Institute Genome Sequencing Center for Infectious Disease"/>
            <person name="Wu L."/>
            <person name="Ma J."/>
        </authorList>
    </citation>
    <scope>NUCLEOTIDE SEQUENCE [LARGE SCALE GENOMIC DNA]</scope>
    <source>
        <strain evidence="2 3">JCM 3325</strain>
    </source>
</reference>
<dbReference type="InterPro" id="IPR001509">
    <property type="entry name" value="Epimerase_deHydtase"/>
</dbReference>
<dbReference type="SUPFAM" id="SSF51735">
    <property type="entry name" value="NAD(P)-binding Rossmann-fold domains"/>
    <property type="match status" value="1"/>
</dbReference>
<evidence type="ECO:0000259" key="1">
    <source>
        <dbReference type="Pfam" id="PF01370"/>
    </source>
</evidence>
<evidence type="ECO:0000313" key="2">
    <source>
        <dbReference type="EMBL" id="GAA2411546.1"/>
    </source>
</evidence>
<dbReference type="PANTHER" id="PTHR43245:SF13">
    <property type="entry name" value="UDP-D-APIOSE_UDP-D-XYLOSE SYNTHASE 2"/>
    <property type="match status" value="1"/>
</dbReference>
<comment type="caution">
    <text evidence="2">The sequence shown here is derived from an EMBL/GenBank/DDBJ whole genome shotgun (WGS) entry which is preliminary data.</text>
</comment>
<dbReference type="Proteomes" id="UP001501231">
    <property type="component" value="Unassembled WGS sequence"/>
</dbReference>
<name>A0ABN3ISV5_9ACTN</name>
<accession>A0ABN3ISV5</accession>
<evidence type="ECO:0000313" key="3">
    <source>
        <dbReference type="Proteomes" id="UP001501231"/>
    </source>
</evidence>
<dbReference type="Pfam" id="PF01370">
    <property type="entry name" value="Epimerase"/>
    <property type="match status" value="1"/>
</dbReference>
<dbReference type="InterPro" id="IPR036291">
    <property type="entry name" value="NAD(P)-bd_dom_sf"/>
</dbReference>
<gene>
    <name evidence="2" type="ORF">GCM10010191_21020</name>
</gene>
<proteinExistence type="predicted"/>
<keyword evidence="3" id="KW-1185">Reference proteome</keyword>
<organism evidence="2 3">
    <name type="scientific">Actinomadura vinacea</name>
    <dbReference type="NCBI Taxonomy" id="115336"/>
    <lineage>
        <taxon>Bacteria</taxon>
        <taxon>Bacillati</taxon>
        <taxon>Actinomycetota</taxon>
        <taxon>Actinomycetes</taxon>
        <taxon>Streptosporangiales</taxon>
        <taxon>Thermomonosporaceae</taxon>
        <taxon>Actinomadura</taxon>
    </lineage>
</organism>
<sequence length="293" mass="31302">MVVVGAGGFIGRPLCERLRSEGAQVVAATRDSPPLVGADGAPVPELREAEVVYHLASSVTPGEAQSRPERVAADREMFNGLLDALATVDRPPLVVLSSTGLTVCESGDAAPCTEDSLAAPKSAYAKAKLAMEDDLLSRGAHVPGVVLRMTNVYGPGHRLRRGYGVVAHWLHAAAQDRPLDLYGNVETTRDYVYIDDVVTAMAELGPETADLPFSVFNIGAGEATSLGRLLTLIRNVTGRELTVRLRPGRGFDHPTALLDVRRARRLLGWQARTPLAAGLEQVWRGLPRSEAAS</sequence>
<feature type="domain" description="NAD-dependent epimerase/dehydratase" evidence="1">
    <location>
        <begin position="1"/>
        <end position="219"/>
    </location>
</feature>
<dbReference type="PANTHER" id="PTHR43245">
    <property type="entry name" value="BIFUNCTIONAL POLYMYXIN RESISTANCE PROTEIN ARNA"/>
    <property type="match status" value="1"/>
</dbReference>
<dbReference type="EMBL" id="BAAARW010000006">
    <property type="protein sequence ID" value="GAA2411546.1"/>
    <property type="molecule type" value="Genomic_DNA"/>
</dbReference>